<dbReference type="Pfam" id="PF01925">
    <property type="entry name" value="TauE"/>
    <property type="match status" value="1"/>
</dbReference>
<name>A0A5M3XQQ2_9ACTN</name>
<reference evidence="9 10" key="1">
    <citation type="submission" date="2019-10" db="EMBL/GenBank/DDBJ databases">
        <title>Whole genome shotgun sequence of Acrocarpospora pleiomorpha NBRC 16267.</title>
        <authorList>
            <person name="Ichikawa N."/>
            <person name="Kimura A."/>
            <person name="Kitahashi Y."/>
            <person name="Komaki H."/>
            <person name="Oguchi A."/>
        </authorList>
    </citation>
    <scope>NUCLEOTIDE SEQUENCE [LARGE SCALE GENOMIC DNA]</scope>
    <source>
        <strain evidence="9 10">NBRC 16267</strain>
    </source>
</reference>
<dbReference type="EMBL" id="BLAF01000039">
    <property type="protein sequence ID" value="GES23170.1"/>
    <property type="molecule type" value="Genomic_DNA"/>
</dbReference>
<feature type="transmembrane region" description="Helical" evidence="8">
    <location>
        <begin position="30"/>
        <end position="58"/>
    </location>
</feature>
<feature type="transmembrane region" description="Helical" evidence="8">
    <location>
        <begin position="96"/>
        <end position="117"/>
    </location>
</feature>
<accession>A0A5M3XQQ2</accession>
<feature type="transmembrane region" description="Helical" evidence="8">
    <location>
        <begin position="162"/>
        <end position="181"/>
    </location>
</feature>
<dbReference type="OrthoDB" id="5472127at2"/>
<dbReference type="InterPro" id="IPR052017">
    <property type="entry name" value="TSUP"/>
</dbReference>
<evidence type="ECO:0000256" key="1">
    <source>
        <dbReference type="ARBA" id="ARBA00004651"/>
    </source>
</evidence>
<dbReference type="PANTHER" id="PTHR30269">
    <property type="entry name" value="TRANSMEMBRANE PROTEIN YFCA"/>
    <property type="match status" value="1"/>
</dbReference>
<dbReference type="InterPro" id="IPR002781">
    <property type="entry name" value="TM_pro_TauE-like"/>
</dbReference>
<evidence type="ECO:0000256" key="7">
    <source>
        <dbReference type="ARBA" id="ARBA00023136"/>
    </source>
</evidence>
<comment type="subcellular location">
    <subcellularLocation>
        <location evidence="1 8">Cell membrane</location>
        <topology evidence="1 8">Multi-pass membrane protein</topology>
    </subcellularLocation>
</comment>
<gene>
    <name evidence="9" type="ORF">Aple_060690</name>
</gene>
<sequence length="238" mass="24423">MSGWAVTVVALAIVLASCLQGSIGFGMGMVAAPVVAIVDPGLLPGMLIMLAVVLTLAVTLREREAVNLRGAGWALFGRVPGTVAGVWLVAVLPQRWLALLLGAAVLVGVVLAIAGWAPDPTRRTTAAAGAVSGLLGTATSIGGPPMALVWQSSSGAQLRGTMAAFFLVGSAMSLAGLALTGSVHADTVRAAVWFLPPTAAGYLLSRYVNRFMSRRRLRITAIVVSVVGALILIADQFR</sequence>
<evidence type="ECO:0000313" key="9">
    <source>
        <dbReference type="EMBL" id="GES23170.1"/>
    </source>
</evidence>
<dbReference type="PANTHER" id="PTHR30269:SF37">
    <property type="entry name" value="MEMBRANE TRANSPORTER PROTEIN"/>
    <property type="match status" value="1"/>
</dbReference>
<keyword evidence="6 8" id="KW-1133">Transmembrane helix</keyword>
<keyword evidence="7 8" id="KW-0472">Membrane</keyword>
<keyword evidence="4 8" id="KW-1003">Cell membrane</keyword>
<evidence type="ECO:0000256" key="5">
    <source>
        <dbReference type="ARBA" id="ARBA00022692"/>
    </source>
</evidence>
<protein>
    <recommendedName>
        <fullName evidence="8">Probable membrane transporter protein</fullName>
    </recommendedName>
</protein>
<keyword evidence="3" id="KW-0813">Transport</keyword>
<dbReference type="GO" id="GO:0005886">
    <property type="term" value="C:plasma membrane"/>
    <property type="evidence" value="ECO:0007669"/>
    <property type="project" value="UniProtKB-SubCell"/>
</dbReference>
<comment type="similarity">
    <text evidence="2 8">Belongs to the 4-toluene sulfonate uptake permease (TSUP) (TC 2.A.102) family.</text>
</comment>
<organism evidence="9 10">
    <name type="scientific">Acrocarpospora pleiomorpha</name>
    <dbReference type="NCBI Taxonomy" id="90975"/>
    <lineage>
        <taxon>Bacteria</taxon>
        <taxon>Bacillati</taxon>
        <taxon>Actinomycetota</taxon>
        <taxon>Actinomycetes</taxon>
        <taxon>Streptosporangiales</taxon>
        <taxon>Streptosporangiaceae</taxon>
        <taxon>Acrocarpospora</taxon>
    </lineage>
</organism>
<evidence type="ECO:0000256" key="4">
    <source>
        <dbReference type="ARBA" id="ARBA00022475"/>
    </source>
</evidence>
<keyword evidence="5 8" id="KW-0812">Transmembrane</keyword>
<evidence type="ECO:0000256" key="8">
    <source>
        <dbReference type="RuleBase" id="RU363041"/>
    </source>
</evidence>
<evidence type="ECO:0000256" key="2">
    <source>
        <dbReference type="ARBA" id="ARBA00009142"/>
    </source>
</evidence>
<feature type="transmembrane region" description="Helical" evidence="8">
    <location>
        <begin position="217"/>
        <end position="234"/>
    </location>
</feature>
<dbReference type="AlphaFoldDB" id="A0A5M3XQQ2"/>
<comment type="caution">
    <text evidence="9">The sequence shown here is derived from an EMBL/GenBank/DDBJ whole genome shotgun (WGS) entry which is preliminary data.</text>
</comment>
<feature type="transmembrane region" description="Helical" evidence="8">
    <location>
        <begin position="70"/>
        <end position="90"/>
    </location>
</feature>
<proteinExistence type="inferred from homology"/>
<dbReference type="RefSeq" id="WP_155348082.1">
    <property type="nucleotide sequence ID" value="NZ_BAAAHM010000031.1"/>
</dbReference>
<evidence type="ECO:0000313" key="10">
    <source>
        <dbReference type="Proteomes" id="UP000377595"/>
    </source>
</evidence>
<evidence type="ECO:0000256" key="3">
    <source>
        <dbReference type="ARBA" id="ARBA00022448"/>
    </source>
</evidence>
<evidence type="ECO:0000256" key="6">
    <source>
        <dbReference type="ARBA" id="ARBA00022989"/>
    </source>
</evidence>
<dbReference type="Proteomes" id="UP000377595">
    <property type="component" value="Unassembled WGS sequence"/>
</dbReference>
<keyword evidence="10" id="KW-1185">Reference proteome</keyword>